<dbReference type="InterPro" id="IPR036179">
    <property type="entry name" value="Ig-like_dom_sf"/>
</dbReference>
<dbReference type="InterPro" id="IPR003599">
    <property type="entry name" value="Ig_sub"/>
</dbReference>
<feature type="domain" description="Ig-like" evidence="11">
    <location>
        <begin position="445"/>
        <end position="527"/>
    </location>
</feature>
<dbReference type="GeneID" id="114040167"/>
<dbReference type="AlphaFoldDB" id="A0A4X2KNQ7"/>
<dbReference type="SMART" id="SM00408">
    <property type="entry name" value="IGc2"/>
    <property type="match status" value="3"/>
</dbReference>
<dbReference type="Pfam" id="PF07686">
    <property type="entry name" value="V-set"/>
    <property type="match status" value="1"/>
</dbReference>
<comment type="subcellular location">
    <subcellularLocation>
        <location evidence="1">Membrane</location>
        <topology evidence="1">Single-pass type I membrane protein</topology>
    </subcellularLocation>
</comment>
<keyword evidence="2 9" id="KW-0812">Transmembrane</keyword>
<dbReference type="InterPro" id="IPR013783">
    <property type="entry name" value="Ig-like_fold"/>
</dbReference>
<dbReference type="SUPFAM" id="SSF48726">
    <property type="entry name" value="Immunoglobulin"/>
    <property type="match status" value="5"/>
</dbReference>
<keyword evidence="6 9" id="KW-1133">Transmembrane helix</keyword>
<dbReference type="STRING" id="29139.ENSVURP00010011646"/>
<dbReference type="GO" id="GO:0005886">
    <property type="term" value="C:plasma membrane"/>
    <property type="evidence" value="ECO:0007669"/>
    <property type="project" value="TreeGrafter"/>
</dbReference>
<dbReference type="Pfam" id="PF13927">
    <property type="entry name" value="Ig_3"/>
    <property type="match status" value="2"/>
</dbReference>
<keyword evidence="3" id="KW-0430">Lectin</keyword>
<feature type="chain" id="PRO_5021232508" description="Ig-like domain-containing protein" evidence="10">
    <location>
        <begin position="18"/>
        <end position="605"/>
    </location>
</feature>
<accession>A0A4X2KNQ7</accession>
<reference evidence="12" key="3">
    <citation type="submission" date="2025-09" db="UniProtKB">
        <authorList>
            <consortium name="Ensembl"/>
        </authorList>
    </citation>
    <scope>IDENTIFICATION</scope>
</reference>
<evidence type="ECO:0000259" key="11">
    <source>
        <dbReference type="PROSITE" id="PS50835"/>
    </source>
</evidence>
<feature type="transmembrane region" description="Helical" evidence="9">
    <location>
        <begin position="545"/>
        <end position="572"/>
    </location>
</feature>
<dbReference type="GeneTree" id="ENSGT01150000286907"/>
<dbReference type="PROSITE" id="PS50835">
    <property type="entry name" value="IG_LIKE"/>
    <property type="match status" value="4"/>
</dbReference>
<protein>
    <recommendedName>
        <fullName evidence="11">Ig-like domain-containing protein</fullName>
    </recommendedName>
</protein>
<dbReference type="PROSITE" id="PS00290">
    <property type="entry name" value="IG_MHC"/>
    <property type="match status" value="1"/>
</dbReference>
<organism evidence="12 13">
    <name type="scientific">Vombatus ursinus</name>
    <name type="common">Common wombat</name>
    <dbReference type="NCBI Taxonomy" id="29139"/>
    <lineage>
        <taxon>Eukaryota</taxon>
        <taxon>Metazoa</taxon>
        <taxon>Chordata</taxon>
        <taxon>Craniata</taxon>
        <taxon>Vertebrata</taxon>
        <taxon>Euteleostomi</taxon>
        <taxon>Mammalia</taxon>
        <taxon>Metatheria</taxon>
        <taxon>Diprotodontia</taxon>
        <taxon>Vombatidae</taxon>
        <taxon>Vombatus</taxon>
    </lineage>
</organism>
<keyword evidence="5" id="KW-0130">Cell adhesion</keyword>
<dbReference type="OMA" id="MCVPEKQ"/>
<dbReference type="Ensembl" id="ENSVURT00010013236.1">
    <property type="protein sequence ID" value="ENSVURP00010011646.1"/>
    <property type="gene ID" value="ENSVURG00010009015.1"/>
</dbReference>
<dbReference type="GO" id="GO:0033691">
    <property type="term" value="F:sialic acid binding"/>
    <property type="evidence" value="ECO:0007669"/>
    <property type="project" value="TreeGrafter"/>
</dbReference>
<evidence type="ECO:0000256" key="10">
    <source>
        <dbReference type="SAM" id="SignalP"/>
    </source>
</evidence>
<dbReference type="Proteomes" id="UP000314987">
    <property type="component" value="Unassembled WGS sequence"/>
</dbReference>
<dbReference type="PANTHER" id="PTHR12035">
    <property type="entry name" value="SIALIC ACID BINDING IMMUNOGLOBULIN-LIKE LECTIN"/>
    <property type="match status" value="1"/>
</dbReference>
<comment type="similarity">
    <text evidence="8">Belongs to the immunoglobulin superfamily. SIGLEC (sialic acid binding Ig-like lectin) family.</text>
</comment>
<dbReference type="InterPro" id="IPR003006">
    <property type="entry name" value="Ig/MHC_CS"/>
</dbReference>
<feature type="domain" description="Ig-like" evidence="11">
    <location>
        <begin position="218"/>
        <end position="332"/>
    </location>
</feature>
<dbReference type="InterPro" id="IPR003598">
    <property type="entry name" value="Ig_sub2"/>
</dbReference>
<name>A0A4X2KNQ7_VOMUR</name>
<evidence type="ECO:0000256" key="9">
    <source>
        <dbReference type="SAM" id="Phobius"/>
    </source>
</evidence>
<feature type="signal peptide" evidence="10">
    <location>
        <begin position="1"/>
        <end position="17"/>
    </location>
</feature>
<evidence type="ECO:0000256" key="8">
    <source>
        <dbReference type="ARBA" id="ARBA00038361"/>
    </source>
</evidence>
<evidence type="ECO:0000256" key="4">
    <source>
        <dbReference type="ARBA" id="ARBA00022737"/>
    </source>
</evidence>
<dbReference type="RefSeq" id="XP_027713979.1">
    <property type="nucleotide sequence ID" value="XM_027858178.1"/>
</dbReference>
<evidence type="ECO:0000256" key="3">
    <source>
        <dbReference type="ARBA" id="ARBA00022734"/>
    </source>
</evidence>
<gene>
    <name evidence="12" type="primary">LOC114040167</name>
</gene>
<feature type="domain" description="Ig-like" evidence="11">
    <location>
        <begin position="340"/>
        <end position="423"/>
    </location>
</feature>
<keyword evidence="7 9" id="KW-0472">Membrane</keyword>
<reference evidence="13" key="1">
    <citation type="submission" date="2018-12" db="EMBL/GenBank/DDBJ databases">
        <authorList>
            <person name="Yazar S."/>
        </authorList>
    </citation>
    <scope>NUCLEOTIDE SEQUENCE [LARGE SCALE GENOMIC DNA]</scope>
</reference>
<evidence type="ECO:0000313" key="12">
    <source>
        <dbReference type="Ensembl" id="ENSVURP00010011646.1"/>
    </source>
</evidence>
<dbReference type="SMART" id="SM00409">
    <property type="entry name" value="IG"/>
    <property type="match status" value="5"/>
</dbReference>
<keyword evidence="10" id="KW-0732">Signal</keyword>
<evidence type="ECO:0000256" key="1">
    <source>
        <dbReference type="ARBA" id="ARBA00004479"/>
    </source>
</evidence>
<keyword evidence="13" id="KW-1185">Reference proteome</keyword>
<dbReference type="GO" id="GO:0007155">
    <property type="term" value="P:cell adhesion"/>
    <property type="evidence" value="ECO:0007669"/>
    <property type="project" value="UniProtKB-KW"/>
</dbReference>
<dbReference type="InterPro" id="IPR013106">
    <property type="entry name" value="Ig_V-set"/>
</dbReference>
<evidence type="ECO:0000256" key="6">
    <source>
        <dbReference type="ARBA" id="ARBA00022989"/>
    </source>
</evidence>
<feature type="domain" description="Ig-like" evidence="11">
    <location>
        <begin position="142"/>
        <end position="214"/>
    </location>
</feature>
<evidence type="ECO:0000256" key="5">
    <source>
        <dbReference type="ARBA" id="ARBA00022889"/>
    </source>
</evidence>
<reference evidence="12" key="2">
    <citation type="submission" date="2025-08" db="UniProtKB">
        <authorList>
            <consortium name="Ensembl"/>
        </authorList>
    </citation>
    <scope>IDENTIFICATION</scope>
</reference>
<dbReference type="InterPro" id="IPR007110">
    <property type="entry name" value="Ig-like_dom"/>
</dbReference>
<dbReference type="GO" id="GO:0030246">
    <property type="term" value="F:carbohydrate binding"/>
    <property type="evidence" value="ECO:0007669"/>
    <property type="project" value="UniProtKB-KW"/>
</dbReference>
<keyword evidence="4" id="KW-0677">Repeat</keyword>
<evidence type="ECO:0000313" key="13">
    <source>
        <dbReference type="Proteomes" id="UP000314987"/>
    </source>
</evidence>
<evidence type="ECO:0000256" key="2">
    <source>
        <dbReference type="ARBA" id="ARBA00022692"/>
    </source>
</evidence>
<dbReference type="InterPro" id="IPR051036">
    <property type="entry name" value="SIGLEC"/>
</dbReference>
<dbReference type="PANTHER" id="PTHR12035:SF125">
    <property type="entry name" value="SIALIC ACID-BINDING IG-LIKE LECTIN 5"/>
    <property type="match status" value="1"/>
</dbReference>
<proteinExistence type="inferred from homology"/>
<dbReference type="Gene3D" id="2.60.40.10">
    <property type="entry name" value="Immunoglobulins"/>
    <property type="match status" value="5"/>
</dbReference>
<evidence type="ECO:0000256" key="7">
    <source>
        <dbReference type="ARBA" id="ARBA00023136"/>
    </source>
</evidence>
<sequence length="605" mass="67423">MDLLLLLLSLLWRGTISQNEYGIHVQETVTVQEGLCVSIPCSFYYPQQYKNKNTVRGYWYYYNFLKSSLAATNDPQESVHSWARGRFHLTGDPQMDNCSLRITRAQKNDYGSYSFWVKKENMAYSYTDKAVSIQVDDLTQKPEVHIPGILKSGHQVNLTCTVPGACREGTPMTFFWTGTALSSNRFASLDLHSSQLLFTPQPQDHATSLTCQVTFKNPSVTTKTTVQLRVFYPPWNMKIISRANGTGQVLPGNTSSLVVLEGESLTLVCYTHSEPQATLSWTHGNQILHSTQAPNPGVLHLELAKLGIEDSGEYTCQAWNSLGHHNYSVRLCVQSLTQKPEVHIPEILESGRQVTLTCLVPGACKEGKHFTYLWTGTALSSQGSALLNTSRLLFTPQSQDDGTNITCQVTFPKARVSTQRTVQLKVTYPPQNVTISVSWANKTGPELLGNTSSLQVLEGESLTLVCTTESNPPARLMWTYRNTILPSSEASDPGVLHLELSKVGPKDRGEYTCQAQHPLGPQQHSLRLCVQTCSCCPVFEENGSWPLIFTLLRGALMGVSFLLTYGLTWLYYTCQVNQPLDTMDKSEMDFYSAPVFYGIQDMSKT</sequence>